<evidence type="ECO:0000313" key="3">
    <source>
        <dbReference type="Proteomes" id="UP001500689"/>
    </source>
</evidence>
<dbReference type="Proteomes" id="UP001500689">
    <property type="component" value="Unassembled WGS sequence"/>
</dbReference>
<feature type="region of interest" description="Disordered" evidence="1">
    <location>
        <begin position="1"/>
        <end position="20"/>
    </location>
</feature>
<evidence type="ECO:0000256" key="1">
    <source>
        <dbReference type="SAM" id="MobiDB-lite"/>
    </source>
</evidence>
<reference evidence="3" key="1">
    <citation type="journal article" date="2019" name="Int. J. Syst. Evol. Microbiol.">
        <title>The Global Catalogue of Microorganisms (GCM) 10K type strain sequencing project: providing services to taxonomists for standard genome sequencing and annotation.</title>
        <authorList>
            <consortium name="The Broad Institute Genomics Platform"/>
            <consortium name="The Broad Institute Genome Sequencing Center for Infectious Disease"/>
            <person name="Wu L."/>
            <person name="Ma J."/>
        </authorList>
    </citation>
    <scope>NUCLEOTIDE SEQUENCE [LARGE SCALE GENOMIC DNA]</scope>
    <source>
        <strain evidence="3">JCM 16898</strain>
    </source>
</reference>
<proteinExistence type="predicted"/>
<protein>
    <submittedName>
        <fullName evidence="2">Uncharacterized protein</fullName>
    </submittedName>
</protein>
<comment type="caution">
    <text evidence="2">The sequence shown here is derived from an EMBL/GenBank/DDBJ whole genome shotgun (WGS) entry which is preliminary data.</text>
</comment>
<dbReference type="EMBL" id="BAAAZN010000019">
    <property type="protein sequence ID" value="GAA3573938.1"/>
    <property type="molecule type" value="Genomic_DNA"/>
</dbReference>
<accession>A0ABP6XZQ0</accession>
<organism evidence="2 3">
    <name type="scientific">Amycolatopsis ultiminotia</name>
    <dbReference type="NCBI Taxonomy" id="543629"/>
    <lineage>
        <taxon>Bacteria</taxon>
        <taxon>Bacillati</taxon>
        <taxon>Actinomycetota</taxon>
        <taxon>Actinomycetes</taxon>
        <taxon>Pseudonocardiales</taxon>
        <taxon>Pseudonocardiaceae</taxon>
        <taxon>Amycolatopsis</taxon>
    </lineage>
</organism>
<sequence>MVSHAQRPVNPRRRERGLQMDKDEHIAQLRARRQRIEAIETALESIRDVESSLQEMREILLQQRKVERTERLTDIREADKAGVPKTKISKEVGLSRANLYNHLKGTPADE</sequence>
<keyword evidence="3" id="KW-1185">Reference proteome</keyword>
<name>A0ABP6XZQ0_9PSEU</name>
<gene>
    <name evidence="2" type="ORF">GCM10022222_67910</name>
</gene>
<evidence type="ECO:0000313" key="2">
    <source>
        <dbReference type="EMBL" id="GAA3573938.1"/>
    </source>
</evidence>